<dbReference type="OrthoDB" id="341744at2"/>
<dbReference type="AlphaFoldDB" id="A0A4R9GGS7"/>
<proteinExistence type="predicted"/>
<evidence type="ECO:0000256" key="1">
    <source>
        <dbReference type="SAM" id="Phobius"/>
    </source>
</evidence>
<reference evidence="2" key="1">
    <citation type="journal article" date="2019" name="PLoS Negl. Trop. Dis.">
        <title>Revisiting the worldwide diversity of Leptospira species in the environment.</title>
        <authorList>
            <person name="Vincent A.T."/>
            <person name="Schiettekatte O."/>
            <person name="Bourhy P."/>
            <person name="Veyrier F.J."/>
            <person name="Picardeau M."/>
        </authorList>
    </citation>
    <scope>NUCLEOTIDE SEQUENCE [LARGE SCALE GENOMIC DNA]</scope>
    <source>
        <strain evidence="2">SSW15</strain>
    </source>
</reference>
<feature type="transmembrane region" description="Helical" evidence="1">
    <location>
        <begin position="12"/>
        <end position="32"/>
    </location>
</feature>
<protein>
    <submittedName>
        <fullName evidence="2">Uncharacterized protein</fullName>
    </submittedName>
</protein>
<dbReference type="RefSeq" id="WP_135767325.1">
    <property type="nucleotide sequence ID" value="NZ_RQET01000004.1"/>
</dbReference>
<accession>A0A4R9GGS7</accession>
<dbReference type="Proteomes" id="UP000298458">
    <property type="component" value="Unassembled WGS sequence"/>
</dbReference>
<keyword evidence="1" id="KW-1133">Transmembrane helix</keyword>
<evidence type="ECO:0000313" key="3">
    <source>
        <dbReference type="Proteomes" id="UP000298458"/>
    </source>
</evidence>
<evidence type="ECO:0000313" key="2">
    <source>
        <dbReference type="EMBL" id="TGK11922.1"/>
    </source>
</evidence>
<organism evidence="2 3">
    <name type="scientific">Leptospira fletcheri</name>
    <dbReference type="NCBI Taxonomy" id="2484981"/>
    <lineage>
        <taxon>Bacteria</taxon>
        <taxon>Pseudomonadati</taxon>
        <taxon>Spirochaetota</taxon>
        <taxon>Spirochaetia</taxon>
        <taxon>Leptospirales</taxon>
        <taxon>Leptospiraceae</taxon>
        <taxon>Leptospira</taxon>
    </lineage>
</organism>
<name>A0A4R9GGS7_9LEPT</name>
<comment type="caution">
    <text evidence="2">The sequence shown here is derived from an EMBL/GenBank/DDBJ whole genome shotgun (WGS) entry which is preliminary data.</text>
</comment>
<keyword evidence="3" id="KW-1185">Reference proteome</keyword>
<dbReference type="EMBL" id="RQET01000004">
    <property type="protein sequence ID" value="TGK11922.1"/>
    <property type="molecule type" value="Genomic_DNA"/>
</dbReference>
<keyword evidence="1" id="KW-0472">Membrane</keyword>
<gene>
    <name evidence="2" type="ORF">EHO60_06450</name>
</gene>
<keyword evidence="1" id="KW-0812">Transmembrane</keyword>
<feature type="transmembrane region" description="Helical" evidence="1">
    <location>
        <begin position="279"/>
        <end position="303"/>
    </location>
</feature>
<sequence>MNPRFRSRRIRILSLILLCPILLSIPFFPAAWKESLFFSPVQILNRAYLVKKEKFAEELLNRFTDTYYDFGLRIEYIIRKYPYSNTENRVGDIGRELLLSNHLDFVRIYESSFRLAYSSDTVKPIFQVDLRLGGLEIRPGEWAVDGQGDLLYRTSDGLFYFQMSKEDADRIVAESKATRRSYLPSFAYDGFLYIAFQRKGQQFDLLETNLAPTASVLPGKDARLNSFVDDESAGSEIYSSVLKSSERKTFSEGVTWQRFRKGSIELFLNSPQPPRPQQLLSILGALGASFLALLGGLLGGSLYGSLKNEARFTERESRLRLKLNLADILSKIRGENR</sequence>